<gene>
    <name evidence="2" type="ORF">PECUL_23A047147</name>
</gene>
<name>A0AAD1RQK3_PELCU</name>
<proteinExistence type="predicted"/>
<evidence type="ECO:0000313" key="2">
    <source>
        <dbReference type="EMBL" id="CAH2276292.1"/>
    </source>
</evidence>
<keyword evidence="3" id="KW-1185">Reference proteome</keyword>
<accession>A0AAD1RQK3</accession>
<evidence type="ECO:0000256" key="1">
    <source>
        <dbReference type="SAM" id="MobiDB-lite"/>
    </source>
</evidence>
<feature type="compositionally biased region" description="Polar residues" evidence="1">
    <location>
        <begin position="43"/>
        <end position="53"/>
    </location>
</feature>
<evidence type="ECO:0000313" key="3">
    <source>
        <dbReference type="Proteomes" id="UP001295444"/>
    </source>
</evidence>
<dbReference type="EMBL" id="OW240914">
    <property type="protein sequence ID" value="CAH2276292.1"/>
    <property type="molecule type" value="Genomic_DNA"/>
</dbReference>
<dbReference type="Proteomes" id="UP001295444">
    <property type="component" value="Chromosome 03"/>
</dbReference>
<reference evidence="2" key="1">
    <citation type="submission" date="2022-03" db="EMBL/GenBank/DDBJ databases">
        <authorList>
            <person name="Alioto T."/>
            <person name="Alioto T."/>
            <person name="Gomez Garrido J."/>
        </authorList>
    </citation>
    <scope>NUCLEOTIDE SEQUENCE</scope>
</reference>
<feature type="region of interest" description="Disordered" evidence="1">
    <location>
        <begin position="1"/>
        <end position="63"/>
    </location>
</feature>
<feature type="compositionally biased region" description="Basic and acidic residues" evidence="1">
    <location>
        <begin position="54"/>
        <end position="63"/>
    </location>
</feature>
<sequence length="63" mass="7189">MTRPLKQRLRLRPAKLIHNPSDEPKMVEATHNSTKNGVHESCPPTSTTTNLDQRTNRSDTHKD</sequence>
<protein>
    <submittedName>
        <fullName evidence="2">Uncharacterized protein</fullName>
    </submittedName>
</protein>
<feature type="compositionally biased region" description="Basic residues" evidence="1">
    <location>
        <begin position="1"/>
        <end position="15"/>
    </location>
</feature>
<dbReference type="AlphaFoldDB" id="A0AAD1RQK3"/>
<organism evidence="2 3">
    <name type="scientific">Pelobates cultripes</name>
    <name type="common">Western spadefoot toad</name>
    <dbReference type="NCBI Taxonomy" id="61616"/>
    <lineage>
        <taxon>Eukaryota</taxon>
        <taxon>Metazoa</taxon>
        <taxon>Chordata</taxon>
        <taxon>Craniata</taxon>
        <taxon>Vertebrata</taxon>
        <taxon>Euteleostomi</taxon>
        <taxon>Amphibia</taxon>
        <taxon>Batrachia</taxon>
        <taxon>Anura</taxon>
        <taxon>Pelobatoidea</taxon>
        <taxon>Pelobatidae</taxon>
        <taxon>Pelobates</taxon>
    </lineage>
</organism>